<comment type="caution">
    <text evidence="1">The sequence shown here is derived from an EMBL/GenBank/DDBJ whole genome shotgun (WGS) entry which is preliminary data.</text>
</comment>
<gene>
    <name evidence="1" type="ORF">PsYK624_116000</name>
</gene>
<keyword evidence="2" id="KW-1185">Reference proteome</keyword>
<sequence length="123" mass="13911">MPAEEQWPVTFWKPVGTNKTCYFTSAIRTTCPPPCNTTSSEHLPHVRPLRVELPHNVPCFRTRQYRTVRTSATHTSSLSGFCAPHPSISTRLDIARTRGLHHAHRPTLRTSRGRTALEARAEL</sequence>
<organism evidence="1 2">
    <name type="scientific">Phanerochaete sordida</name>
    <dbReference type="NCBI Taxonomy" id="48140"/>
    <lineage>
        <taxon>Eukaryota</taxon>
        <taxon>Fungi</taxon>
        <taxon>Dikarya</taxon>
        <taxon>Basidiomycota</taxon>
        <taxon>Agaricomycotina</taxon>
        <taxon>Agaricomycetes</taxon>
        <taxon>Polyporales</taxon>
        <taxon>Phanerochaetaceae</taxon>
        <taxon>Phanerochaete</taxon>
    </lineage>
</organism>
<dbReference type="AlphaFoldDB" id="A0A9P3GIJ0"/>
<dbReference type="Proteomes" id="UP000703269">
    <property type="component" value="Unassembled WGS sequence"/>
</dbReference>
<evidence type="ECO:0000313" key="2">
    <source>
        <dbReference type="Proteomes" id="UP000703269"/>
    </source>
</evidence>
<proteinExistence type="predicted"/>
<protein>
    <submittedName>
        <fullName evidence="1">Uncharacterized protein</fullName>
    </submittedName>
</protein>
<reference evidence="1 2" key="1">
    <citation type="submission" date="2021-08" db="EMBL/GenBank/DDBJ databases">
        <title>Draft Genome Sequence of Phanerochaete sordida strain YK-624.</title>
        <authorList>
            <person name="Mori T."/>
            <person name="Dohra H."/>
            <person name="Suzuki T."/>
            <person name="Kawagishi H."/>
            <person name="Hirai H."/>
        </authorList>
    </citation>
    <scope>NUCLEOTIDE SEQUENCE [LARGE SCALE GENOMIC DNA]</scope>
    <source>
        <strain evidence="1 2">YK-624</strain>
    </source>
</reference>
<accession>A0A9P3GIJ0</accession>
<name>A0A9P3GIJ0_9APHY</name>
<dbReference type="EMBL" id="BPQB01000048">
    <property type="protein sequence ID" value="GJE95416.1"/>
    <property type="molecule type" value="Genomic_DNA"/>
</dbReference>
<evidence type="ECO:0000313" key="1">
    <source>
        <dbReference type="EMBL" id="GJE95416.1"/>
    </source>
</evidence>